<comment type="similarity">
    <text evidence="1 5">Belongs to the glycosyl hydrolase 57 family.</text>
</comment>
<feature type="binding site" evidence="4">
    <location>
        <position position="432"/>
    </location>
    <ligand>
        <name>substrate</name>
    </ligand>
</feature>
<comment type="caution">
    <text evidence="8">The sequence shown here is derived from an EMBL/GenBank/DDBJ whole genome shotgun (WGS) entry which is preliminary data.</text>
</comment>
<evidence type="ECO:0000256" key="4">
    <source>
        <dbReference type="PIRSR" id="PIRSR640042-2"/>
    </source>
</evidence>
<evidence type="ECO:0000256" key="1">
    <source>
        <dbReference type="ARBA" id="ARBA00006821"/>
    </source>
</evidence>
<dbReference type="GO" id="GO:0030979">
    <property type="term" value="P:alpha-glucan biosynthetic process"/>
    <property type="evidence" value="ECO:0007669"/>
    <property type="project" value="InterPro"/>
</dbReference>
<dbReference type="SUPFAM" id="SSF88713">
    <property type="entry name" value="Glycoside hydrolase/deacetylase"/>
    <property type="match status" value="1"/>
</dbReference>
<evidence type="ECO:0000256" key="3">
    <source>
        <dbReference type="PIRSR" id="PIRSR640042-1"/>
    </source>
</evidence>
<feature type="binding site" evidence="4">
    <location>
        <position position="301"/>
    </location>
    <ligand>
        <name>substrate</name>
    </ligand>
</feature>
<dbReference type="InterPro" id="IPR004300">
    <property type="entry name" value="Glyco_hydro_57_N"/>
</dbReference>
<reference evidence="8" key="1">
    <citation type="submission" date="2020-10" db="EMBL/GenBank/DDBJ databases">
        <authorList>
            <person name="Gilroy R."/>
        </authorList>
    </citation>
    <scope>NUCLEOTIDE SEQUENCE</scope>
    <source>
        <strain evidence="8">CHK154-7741</strain>
    </source>
</reference>
<dbReference type="InterPro" id="IPR015293">
    <property type="entry name" value="BE_C"/>
</dbReference>
<dbReference type="PANTHER" id="PTHR41695:SF1">
    <property type="entry name" value="1,4-ALPHA-GLUCAN BRANCHING ENZYME TK1436"/>
    <property type="match status" value="1"/>
</dbReference>
<gene>
    <name evidence="8" type="ORF">IAD26_08825</name>
</gene>
<evidence type="ECO:0000256" key="2">
    <source>
        <dbReference type="ARBA" id="ARBA00023277"/>
    </source>
</evidence>
<dbReference type="PANTHER" id="PTHR41695">
    <property type="entry name" value="1,4-ALPHA-GLUCAN BRANCHING ENZYME RV3031-RELATED"/>
    <property type="match status" value="1"/>
</dbReference>
<evidence type="ECO:0000256" key="5">
    <source>
        <dbReference type="RuleBase" id="RU361196"/>
    </source>
</evidence>
<evidence type="ECO:0000313" key="9">
    <source>
        <dbReference type="Proteomes" id="UP000886748"/>
    </source>
</evidence>
<feature type="active site" description="Nucleophile" evidence="3">
    <location>
        <position position="194"/>
    </location>
</feature>
<dbReference type="EMBL" id="DVOD01000063">
    <property type="protein sequence ID" value="HIU93219.1"/>
    <property type="molecule type" value="Genomic_DNA"/>
</dbReference>
<dbReference type="InterPro" id="IPR040042">
    <property type="entry name" value="Branching_enz_MT3115-like"/>
</dbReference>
<sequence>MTVGQFVFMLHSHLPYYRKAGMWPFGEENLYECMAETYVPLLNAISELYDDEGIKAKLTVGITPILAEQLNDEHLQNGFIEYLDARIKAISKDLDRYPDPEVAHSQHLKYLAKYYFDWFNHIKDSFINKYNKDLISAFKKYQDLGCIEITTSGATHGFSPLLATDSNLNAQFKIGSDTTKRLFGKKAKGCWLPECAYRQGYEYIGKDGQKKWRPAIEVTLQNNDIEYFFTESHVIEGGNSIGNRRVIGVYGNIEYIPLPEREPTGYDTYSAYWLPDAQVAVMGRNDRAGFQVWSAADGYPGDGCYREFHKKDDKSGGHYWRITSSTTDLGDKMLYDPVLAMSQVNLNSDHYTTLIYHLLNDYKLSHDGKEGLVMVSFDTELFGHWWFEGVEFIKQVIRKFNNYLPQVERMTAGEYLKAHPPTEAIQIPESSWGQGGHFYVWQNHLTEWMWPIIHGCEKRIIDIASKYEKIPEDKLLLRALNQLARENLLLQSSDWPFLITTWQAKDYATDRFREHVERFETIADMIESGNIDENALSEIESIDNCFPVIDYRAYLPIEEGKIPQQEEKLKPLYQ</sequence>
<dbReference type="SUPFAM" id="SSF88688">
    <property type="entry name" value="Families 57/38 glycoside transferase middle domain"/>
    <property type="match status" value="1"/>
</dbReference>
<dbReference type="InterPro" id="IPR028995">
    <property type="entry name" value="Glyco_hydro_57/38_cen_sf"/>
</dbReference>
<feature type="binding site" evidence="4">
    <location>
        <position position="494"/>
    </location>
    <ligand>
        <name>substrate</name>
    </ligand>
</feature>
<dbReference type="Proteomes" id="UP000886748">
    <property type="component" value="Unassembled WGS sequence"/>
</dbReference>
<dbReference type="Pfam" id="PF09210">
    <property type="entry name" value="BE_C"/>
    <property type="match status" value="1"/>
</dbReference>
<dbReference type="GO" id="GO:0005576">
    <property type="term" value="C:extracellular region"/>
    <property type="evidence" value="ECO:0007669"/>
    <property type="project" value="TreeGrafter"/>
</dbReference>
<proteinExistence type="inferred from homology"/>
<dbReference type="Gene3D" id="3.20.110.10">
    <property type="entry name" value="Glycoside hydrolase 38, N terminal domain"/>
    <property type="match status" value="1"/>
</dbReference>
<feature type="binding site" evidence="4">
    <location>
        <position position="284"/>
    </location>
    <ligand>
        <name>substrate</name>
    </ligand>
</feature>
<evidence type="ECO:0000259" key="7">
    <source>
        <dbReference type="Pfam" id="PF09210"/>
    </source>
</evidence>
<dbReference type="InterPro" id="IPR011330">
    <property type="entry name" value="Glyco_hydro/deAcase_b/a-brl"/>
</dbReference>
<accession>A0A9D1SS78</accession>
<protein>
    <submittedName>
        <fullName evidence="8">DUF1957 domain-containing protein</fullName>
    </submittedName>
</protein>
<name>A0A9D1SS78_9CLOT</name>
<dbReference type="Gene3D" id="1.20.1430.10">
    <property type="entry name" value="Families 57/38 glycoside transferase, middle domain"/>
    <property type="match status" value="1"/>
</dbReference>
<feature type="active site" description="Proton donor" evidence="3">
    <location>
        <position position="378"/>
    </location>
</feature>
<reference evidence="8" key="2">
    <citation type="journal article" date="2021" name="PeerJ">
        <title>Extensive microbial diversity within the chicken gut microbiome revealed by metagenomics and culture.</title>
        <authorList>
            <person name="Gilroy R."/>
            <person name="Ravi A."/>
            <person name="Getino M."/>
            <person name="Pursley I."/>
            <person name="Horton D.L."/>
            <person name="Alikhan N.F."/>
            <person name="Baker D."/>
            <person name="Gharbi K."/>
            <person name="Hall N."/>
            <person name="Watson M."/>
            <person name="Adriaenssens E.M."/>
            <person name="Foster-Nyarko E."/>
            <person name="Jarju S."/>
            <person name="Secka A."/>
            <person name="Antonio M."/>
            <person name="Oren A."/>
            <person name="Chaudhuri R.R."/>
            <person name="La Ragione R."/>
            <person name="Hildebrand F."/>
            <person name="Pallen M.J."/>
        </authorList>
    </citation>
    <scope>NUCLEOTIDE SEQUENCE</scope>
    <source>
        <strain evidence="8">CHK154-7741</strain>
    </source>
</reference>
<dbReference type="InterPro" id="IPR037090">
    <property type="entry name" value="57_glycoside_trans_central"/>
</dbReference>
<evidence type="ECO:0000259" key="6">
    <source>
        <dbReference type="Pfam" id="PF03065"/>
    </source>
</evidence>
<feature type="domain" description="1,4-alpha-glucan branching enzyme C-terminal" evidence="7">
    <location>
        <begin position="453"/>
        <end position="554"/>
    </location>
</feature>
<dbReference type="InterPro" id="IPR027291">
    <property type="entry name" value="Glyco_hydro_38_N_sf"/>
</dbReference>
<organism evidence="8 9">
    <name type="scientific">Candidatus Limenecus avicola</name>
    <dbReference type="NCBI Taxonomy" id="2840847"/>
    <lineage>
        <taxon>Bacteria</taxon>
        <taxon>Bacillati</taxon>
        <taxon>Bacillota</taxon>
        <taxon>Clostridia</taxon>
        <taxon>Eubacteriales</taxon>
        <taxon>Clostridiaceae</taxon>
        <taxon>Clostridiaceae incertae sedis</taxon>
        <taxon>Candidatus Limenecus</taxon>
    </lineage>
</organism>
<evidence type="ECO:0000313" key="8">
    <source>
        <dbReference type="EMBL" id="HIU93219.1"/>
    </source>
</evidence>
<dbReference type="Pfam" id="PF03065">
    <property type="entry name" value="Glyco_hydro_57"/>
    <property type="match status" value="1"/>
</dbReference>
<keyword evidence="2 5" id="KW-0119">Carbohydrate metabolism</keyword>
<dbReference type="AlphaFoldDB" id="A0A9D1SS78"/>
<dbReference type="GO" id="GO:0003844">
    <property type="term" value="F:1,4-alpha-glucan branching enzyme activity"/>
    <property type="evidence" value="ECO:0007669"/>
    <property type="project" value="InterPro"/>
</dbReference>
<feature type="domain" description="Glycoside hydrolase family 57 N-terminal" evidence="6">
    <location>
        <begin position="7"/>
        <end position="428"/>
    </location>
</feature>